<accession>A0A1S3T4Y8</accession>
<feature type="compositionally biased region" description="Basic residues" evidence="2">
    <location>
        <begin position="626"/>
        <end position="635"/>
    </location>
</feature>
<feature type="compositionally biased region" description="Basic and acidic residues" evidence="2">
    <location>
        <begin position="417"/>
        <end position="426"/>
    </location>
</feature>
<feature type="compositionally biased region" description="Low complexity" evidence="2">
    <location>
        <begin position="396"/>
        <end position="412"/>
    </location>
</feature>
<feature type="region of interest" description="Disordered" evidence="2">
    <location>
        <begin position="391"/>
        <end position="635"/>
    </location>
</feature>
<organism evidence="3 4">
    <name type="scientific">Salmo salar</name>
    <name type="common">Atlantic salmon</name>
    <dbReference type="NCBI Taxonomy" id="8030"/>
    <lineage>
        <taxon>Eukaryota</taxon>
        <taxon>Metazoa</taxon>
        <taxon>Chordata</taxon>
        <taxon>Craniata</taxon>
        <taxon>Vertebrata</taxon>
        <taxon>Euteleostomi</taxon>
        <taxon>Actinopterygii</taxon>
        <taxon>Neopterygii</taxon>
        <taxon>Teleostei</taxon>
        <taxon>Protacanthopterygii</taxon>
        <taxon>Salmoniformes</taxon>
        <taxon>Salmonidae</taxon>
        <taxon>Salmoninae</taxon>
        <taxon>Salmo</taxon>
    </lineage>
</organism>
<feature type="compositionally biased region" description="Polar residues" evidence="2">
    <location>
        <begin position="432"/>
        <end position="445"/>
    </location>
</feature>
<dbReference type="GeneID" id="106613674"/>
<evidence type="ECO:0008006" key="5">
    <source>
        <dbReference type="Google" id="ProtNLM"/>
    </source>
</evidence>
<name>A0A1S3T4Y8_SALSA</name>
<protein>
    <recommendedName>
        <fullName evidence="5">Protein Largen-like</fullName>
    </recommendedName>
</protein>
<feature type="region of interest" description="Disordered" evidence="2">
    <location>
        <begin position="127"/>
        <end position="151"/>
    </location>
</feature>
<dbReference type="PANTHER" id="PTHR15917:SF0">
    <property type="entry name" value="PROTEIN LARGEN"/>
    <property type="match status" value="1"/>
</dbReference>
<evidence type="ECO:0000313" key="3">
    <source>
        <dbReference type="Proteomes" id="UP001652741"/>
    </source>
</evidence>
<evidence type="ECO:0000313" key="4">
    <source>
        <dbReference type="RefSeq" id="XP_014071655.2"/>
    </source>
</evidence>
<dbReference type="PANTHER" id="PTHR15917">
    <property type="match status" value="1"/>
</dbReference>
<feature type="compositionally biased region" description="Basic and acidic residues" evidence="2">
    <location>
        <begin position="556"/>
        <end position="568"/>
    </location>
</feature>
<dbReference type="InterPro" id="IPR027997">
    <property type="entry name" value="Largen/INSYN1"/>
</dbReference>
<dbReference type="GO" id="GO:0045727">
    <property type="term" value="P:positive regulation of translation"/>
    <property type="evidence" value="ECO:0007669"/>
    <property type="project" value="TreeGrafter"/>
</dbReference>
<dbReference type="RefSeq" id="XP_014071655.2">
    <property type="nucleotide sequence ID" value="XM_014216180.2"/>
</dbReference>
<evidence type="ECO:0000256" key="2">
    <source>
        <dbReference type="SAM" id="MobiDB-lite"/>
    </source>
</evidence>
<dbReference type="KEGG" id="sasa:106613674"/>
<feature type="compositionally biased region" description="Polar residues" evidence="2">
    <location>
        <begin position="573"/>
        <end position="583"/>
    </location>
</feature>
<dbReference type="AlphaFoldDB" id="A0A1S3T4Y8"/>
<dbReference type="GO" id="GO:0045793">
    <property type="term" value="P:positive regulation of cell size"/>
    <property type="evidence" value="ECO:0007669"/>
    <property type="project" value="TreeGrafter"/>
</dbReference>
<proteinExistence type="predicted"/>
<feature type="compositionally biased region" description="Polar residues" evidence="2">
    <location>
        <begin position="128"/>
        <end position="143"/>
    </location>
</feature>
<sequence length="635" mass="69704">MARAGSWRKSSFFKESSSVTACWTASIMFSDTRVPGEHSGFQHSNPHLNLWLHNGLRAHHSEMGLNGQCRRADANLTYPNRVKKVGFTSQEVLNNMHGKERTGPHLNELGLEARRLRFGLWEHRVQPDLSSHEGSPSRWSHGQSPAPGLRHRASVRDHYTERSFVGNARQTLLHPSVRKYVKAPVLAQPTQFKGQDGCKVPVCLEDQLWGYSRQTCQRDLHTSSWVDSATATQGLPRHQSFSSTLRSNKKNVQNSQRDLTRPVSGPETKLHQQDLTRPVEGYNGPSSLHVIFSTEIPQRDMGGPTLRPQQSPSKPCPAPEDIQTRPPRGDQGSRSGSGLTGSKKHQKVVRDQIRRVVENLEEVLGGLKDIHQEMKEVVQQIELLTSSIDLSEEEASPSQPSDSSSSGVAKGSSHQRLRGEEARQEEAAVSSPIRTNSLQPHNPASSLVCLPHQPAPSPHRSSPVRPPTPAHSPLSTNPPHSNTPAPSVKSQHYPHNPASSPKKSSLHYPLNPTLFHNLGLSPQKSSPPPHPSALGLSVTIANQAGPPIVEPLPVRPPRDPETQTRVEGLRPTSAKSLGLTQGQMAPHGPGRVPGTSGRKPPPYPHNGHFDRASKGKDPRKAPPYTVKRRLLSTTV</sequence>
<reference evidence="4" key="1">
    <citation type="submission" date="2025-08" db="UniProtKB">
        <authorList>
            <consortium name="RefSeq"/>
        </authorList>
    </citation>
    <scope>IDENTIFICATION</scope>
</reference>
<feature type="compositionally biased region" description="Polar residues" evidence="2">
    <location>
        <begin position="473"/>
        <end position="490"/>
    </location>
</feature>
<gene>
    <name evidence="4" type="primary">LOC106613674</name>
</gene>
<keyword evidence="1" id="KW-0175">Coiled coil</keyword>
<dbReference type="Proteomes" id="UP001652741">
    <property type="component" value="Chromosome ssa10"/>
</dbReference>
<evidence type="ECO:0000256" key="1">
    <source>
        <dbReference type="ARBA" id="ARBA00023054"/>
    </source>
</evidence>
<feature type="region of interest" description="Disordered" evidence="2">
    <location>
        <begin position="231"/>
        <end position="350"/>
    </location>
</feature>
<keyword evidence="3" id="KW-1185">Reference proteome</keyword>
<feature type="compositionally biased region" description="Basic and acidic residues" evidence="2">
    <location>
        <begin position="607"/>
        <end position="620"/>
    </location>
</feature>
<feature type="compositionally biased region" description="Polar residues" evidence="2">
    <location>
        <begin position="231"/>
        <end position="257"/>
    </location>
</feature>